<accession>A0A853DKL2</accession>
<dbReference type="GO" id="GO:0005737">
    <property type="term" value="C:cytoplasm"/>
    <property type="evidence" value="ECO:0007669"/>
    <property type="project" value="UniProtKB-SubCell"/>
</dbReference>
<keyword evidence="4" id="KW-0963">Cytoplasm</keyword>
<evidence type="ECO:0000256" key="6">
    <source>
        <dbReference type="ARBA" id="ARBA00022679"/>
    </source>
</evidence>
<sequence length="186" mass="20815">MNHMQTTLRHHFRWHSDPPRWPAHRVSYADVSGWWRNPDLLAQLGPMLGGLFPKGDPTVVMGVQSRGLLLGPLVAIHLGVGFVEVRKGAERAAHTDQWFVRTTAPDYCDEQQELAVRRAVLRGTDRVLFVDEWIATGAQATACRQLVADAGADWIGAAVIVDGLDDAEPRRRLPVRSLLRLRDLED</sequence>
<proteinExistence type="inferred from homology"/>
<dbReference type="InterPro" id="IPR050120">
    <property type="entry name" value="Adenine_PRTase"/>
</dbReference>
<comment type="subcellular location">
    <subcellularLocation>
        <location evidence="1">Cytoplasm</location>
    </subcellularLocation>
</comment>
<evidence type="ECO:0000313" key="11">
    <source>
        <dbReference type="Proteomes" id="UP000571817"/>
    </source>
</evidence>
<dbReference type="AlphaFoldDB" id="A0A853DKL2"/>
<evidence type="ECO:0000313" key="10">
    <source>
        <dbReference type="EMBL" id="NYJ75271.1"/>
    </source>
</evidence>
<gene>
    <name evidence="10" type="ORF">HNR15_002234</name>
</gene>
<keyword evidence="6 10" id="KW-0808">Transferase</keyword>
<evidence type="ECO:0000256" key="1">
    <source>
        <dbReference type="ARBA" id="ARBA00004496"/>
    </source>
</evidence>
<feature type="domain" description="Phosphoribosyltransferase" evidence="9">
    <location>
        <begin position="55"/>
        <end position="177"/>
    </location>
</feature>
<comment type="similarity">
    <text evidence="2">Belongs to the purine/pyrimidine phosphoribosyltransferase family.</text>
</comment>
<keyword evidence="7" id="KW-0660">Purine salvage</keyword>
<keyword evidence="11" id="KW-1185">Reference proteome</keyword>
<dbReference type="GO" id="GO:0003999">
    <property type="term" value="F:adenine phosphoribosyltransferase activity"/>
    <property type="evidence" value="ECO:0007669"/>
    <property type="project" value="UniProtKB-EC"/>
</dbReference>
<evidence type="ECO:0000256" key="3">
    <source>
        <dbReference type="ARBA" id="ARBA00011738"/>
    </source>
</evidence>
<name>A0A853DKL2_9MICO</name>
<organism evidence="10 11">
    <name type="scientific">Allobranchiibius huperziae</name>
    <dbReference type="NCBI Taxonomy" id="1874116"/>
    <lineage>
        <taxon>Bacteria</taxon>
        <taxon>Bacillati</taxon>
        <taxon>Actinomycetota</taxon>
        <taxon>Actinomycetes</taxon>
        <taxon>Micrococcales</taxon>
        <taxon>Dermacoccaceae</taxon>
        <taxon>Allobranchiibius</taxon>
    </lineage>
</organism>
<dbReference type="Proteomes" id="UP000571817">
    <property type="component" value="Unassembled WGS sequence"/>
</dbReference>
<dbReference type="CDD" id="cd06223">
    <property type="entry name" value="PRTases_typeI"/>
    <property type="match status" value="1"/>
</dbReference>
<evidence type="ECO:0000256" key="7">
    <source>
        <dbReference type="ARBA" id="ARBA00022726"/>
    </source>
</evidence>
<dbReference type="EMBL" id="JACCFW010000001">
    <property type="protein sequence ID" value="NYJ75271.1"/>
    <property type="molecule type" value="Genomic_DNA"/>
</dbReference>
<reference evidence="10 11" key="1">
    <citation type="submission" date="2020-07" db="EMBL/GenBank/DDBJ databases">
        <title>Sequencing the genomes of 1000 actinobacteria strains.</title>
        <authorList>
            <person name="Klenk H.-P."/>
        </authorList>
    </citation>
    <scope>NUCLEOTIDE SEQUENCE [LARGE SCALE GENOMIC DNA]</scope>
    <source>
        <strain evidence="10 11">DSM 29531</strain>
    </source>
</reference>
<evidence type="ECO:0000256" key="8">
    <source>
        <dbReference type="ARBA" id="ARBA00025704"/>
    </source>
</evidence>
<dbReference type="EC" id="2.4.2.7" evidence="10"/>
<dbReference type="PANTHER" id="PTHR11776">
    <property type="entry name" value="ADENINE PHOSPHORIBOSYLTRANSFERASE"/>
    <property type="match status" value="1"/>
</dbReference>
<dbReference type="SUPFAM" id="SSF53271">
    <property type="entry name" value="PRTase-like"/>
    <property type="match status" value="1"/>
</dbReference>
<evidence type="ECO:0000259" key="9">
    <source>
        <dbReference type="Pfam" id="PF00156"/>
    </source>
</evidence>
<evidence type="ECO:0000256" key="5">
    <source>
        <dbReference type="ARBA" id="ARBA00022676"/>
    </source>
</evidence>
<dbReference type="InterPro" id="IPR000836">
    <property type="entry name" value="PRTase_dom"/>
</dbReference>
<dbReference type="InterPro" id="IPR029057">
    <property type="entry name" value="PRTase-like"/>
</dbReference>
<dbReference type="Gene3D" id="3.40.50.2020">
    <property type="match status" value="1"/>
</dbReference>
<dbReference type="PANTHER" id="PTHR11776:SF7">
    <property type="entry name" value="PHOSPHORIBOSYLTRANSFERASE DOMAIN-CONTAINING PROTEIN"/>
    <property type="match status" value="1"/>
</dbReference>
<evidence type="ECO:0000256" key="4">
    <source>
        <dbReference type="ARBA" id="ARBA00022490"/>
    </source>
</evidence>
<keyword evidence="5 10" id="KW-0328">Glycosyltransferase</keyword>
<comment type="caution">
    <text evidence="10">The sequence shown here is derived from an EMBL/GenBank/DDBJ whole genome shotgun (WGS) entry which is preliminary data.</text>
</comment>
<dbReference type="GO" id="GO:0006166">
    <property type="term" value="P:purine ribonucleoside salvage"/>
    <property type="evidence" value="ECO:0007669"/>
    <property type="project" value="UniProtKB-KW"/>
</dbReference>
<comment type="subunit">
    <text evidence="3">Homodimer.</text>
</comment>
<evidence type="ECO:0000256" key="2">
    <source>
        <dbReference type="ARBA" id="ARBA00008391"/>
    </source>
</evidence>
<protein>
    <submittedName>
        <fullName evidence="10">Adenine phosphoribosyltransferase</fullName>
        <ecNumber evidence="10">2.4.2.7</ecNumber>
    </submittedName>
</protein>
<dbReference type="Pfam" id="PF00156">
    <property type="entry name" value="Pribosyltran"/>
    <property type="match status" value="1"/>
</dbReference>
<comment type="pathway">
    <text evidence="8">Purine metabolism.</text>
</comment>